<organism evidence="1">
    <name type="scientific">marine sediment metagenome</name>
    <dbReference type="NCBI Taxonomy" id="412755"/>
    <lineage>
        <taxon>unclassified sequences</taxon>
        <taxon>metagenomes</taxon>
        <taxon>ecological metagenomes</taxon>
    </lineage>
</organism>
<evidence type="ECO:0000313" key="1">
    <source>
        <dbReference type="EMBL" id="KKM66137.1"/>
    </source>
</evidence>
<dbReference type="InterPro" id="IPR036278">
    <property type="entry name" value="Sialidase_sf"/>
</dbReference>
<name>A0A0F9MAE9_9ZZZZ</name>
<reference evidence="1" key="1">
    <citation type="journal article" date="2015" name="Nature">
        <title>Complex archaea that bridge the gap between prokaryotes and eukaryotes.</title>
        <authorList>
            <person name="Spang A."/>
            <person name="Saw J.H."/>
            <person name="Jorgensen S.L."/>
            <person name="Zaremba-Niedzwiedzka K."/>
            <person name="Martijn J."/>
            <person name="Lind A.E."/>
            <person name="van Eijk R."/>
            <person name="Schleper C."/>
            <person name="Guy L."/>
            <person name="Ettema T.J."/>
        </authorList>
    </citation>
    <scope>NUCLEOTIDE SEQUENCE</scope>
</reference>
<accession>A0A0F9MAE9</accession>
<sequence>MSPEAQVLATDDGYRGIWYFCNGVEEPYRYKYSGGLGTYCAKHLPLAHYAGEVNRTFFCYGGRPKDANRLLHMVACYDHDTHRVCRPRILLDKQTDDGHDNVTIMLDEQGYIYLFSSSHGVQRPAHISRSAEPYSIDAFERIYSRNFSYPQAWWIPGRGCLWLHTLYVDGRRLLHWSTSPDGRTWDGPHQLAAIVRGHYQISWCRDGKIATVFNYHRQEQGSDARTNLYYLQTTDLGESWQTITGVTVEGPLTEIDNPALVHDFQAADRYVYLKDLNLDAEGNPVALVVTSSGHMPGPASGPRIWQTLHWNGKTWEVLGQIESDSNYDTGCLHVEADGCWRIIAPTGDGPQPFNPGGEMVMWTSGDRGRSWDRVRDVTSGSEFNHTYARRPVNAHPGFYALWADGHGLDPSDSRLYFCNRDGQAFRLPTEMSEEWAEPEPIG</sequence>
<evidence type="ECO:0008006" key="2">
    <source>
        <dbReference type="Google" id="ProtNLM"/>
    </source>
</evidence>
<dbReference type="Pfam" id="PF15892">
    <property type="entry name" value="BNR_4"/>
    <property type="match status" value="1"/>
</dbReference>
<gene>
    <name evidence="1" type="ORF">LCGC14_1484210</name>
</gene>
<dbReference type="EMBL" id="LAZR01010593">
    <property type="protein sequence ID" value="KKM66137.1"/>
    <property type="molecule type" value="Genomic_DNA"/>
</dbReference>
<protein>
    <recommendedName>
        <fullName evidence="2">Sialidase domain-containing protein</fullName>
    </recommendedName>
</protein>
<dbReference type="AlphaFoldDB" id="A0A0F9MAE9"/>
<proteinExistence type="predicted"/>
<comment type="caution">
    <text evidence="1">The sequence shown here is derived from an EMBL/GenBank/DDBJ whole genome shotgun (WGS) entry which is preliminary data.</text>
</comment>
<dbReference type="SUPFAM" id="SSF50939">
    <property type="entry name" value="Sialidases"/>
    <property type="match status" value="1"/>
</dbReference>